<accession>X1CB01</accession>
<comment type="caution">
    <text evidence="1">The sequence shown here is derived from an EMBL/GenBank/DDBJ whole genome shotgun (WGS) entry which is preliminary data.</text>
</comment>
<evidence type="ECO:0000313" key="1">
    <source>
        <dbReference type="EMBL" id="GAH04682.1"/>
    </source>
</evidence>
<dbReference type="InterPro" id="IPR029063">
    <property type="entry name" value="SAM-dependent_MTases_sf"/>
</dbReference>
<dbReference type="AlphaFoldDB" id="X1CB01"/>
<dbReference type="Gene3D" id="3.40.50.150">
    <property type="entry name" value="Vaccinia Virus protein VP39"/>
    <property type="match status" value="1"/>
</dbReference>
<proteinExistence type="predicted"/>
<sequence>IAEIHDFIDIQTVQYAFPLQIEKYRQVEIKRKEILKIVDSTLKKVFPSIRRESLFFAVSIYPNLYDDNYYSDVLLKHFLPFLNKEIMALLKEIGAKKSLYYKYPQENIDAGNLNPIFPHHIIKYGLFNRDRAEIIFGFTEEGCYIARTFTCDDPNFKKKIDEERPFKEFKSAISPKLSLIMLNFLNLFEQRERKTILDPFVGNGTIILFALIEDFSIFGADIDETKVKNTERNVNWLLNELEETVPYMLNERIKKTDINQLSSIFKDEKFDGICTEPELGPFYKQKPYYTEV</sequence>
<protein>
    <submittedName>
        <fullName evidence="1">Uncharacterized protein</fullName>
    </submittedName>
</protein>
<reference evidence="1" key="1">
    <citation type="journal article" date="2014" name="Front. Microbiol.">
        <title>High frequency of phylogenetically diverse reductive dehalogenase-homologous genes in deep subseafloor sedimentary metagenomes.</title>
        <authorList>
            <person name="Kawai M."/>
            <person name="Futagami T."/>
            <person name="Toyoda A."/>
            <person name="Takaki Y."/>
            <person name="Nishi S."/>
            <person name="Hori S."/>
            <person name="Arai W."/>
            <person name="Tsubouchi T."/>
            <person name="Morono Y."/>
            <person name="Uchiyama I."/>
            <person name="Ito T."/>
            <person name="Fujiyama A."/>
            <person name="Inagaki F."/>
            <person name="Takami H."/>
        </authorList>
    </citation>
    <scope>NUCLEOTIDE SEQUENCE</scope>
    <source>
        <strain evidence="1">Expedition CK06-06</strain>
    </source>
</reference>
<dbReference type="SUPFAM" id="SSF53335">
    <property type="entry name" value="S-adenosyl-L-methionine-dependent methyltransferases"/>
    <property type="match status" value="1"/>
</dbReference>
<feature type="non-terminal residue" evidence="1">
    <location>
        <position position="1"/>
    </location>
</feature>
<feature type="non-terminal residue" evidence="1">
    <location>
        <position position="292"/>
    </location>
</feature>
<organism evidence="1">
    <name type="scientific">marine sediment metagenome</name>
    <dbReference type="NCBI Taxonomy" id="412755"/>
    <lineage>
        <taxon>unclassified sequences</taxon>
        <taxon>metagenomes</taxon>
        <taxon>ecological metagenomes</taxon>
    </lineage>
</organism>
<gene>
    <name evidence="1" type="ORF">S01H4_38166</name>
</gene>
<dbReference type="EMBL" id="BART01020560">
    <property type="protein sequence ID" value="GAH04682.1"/>
    <property type="molecule type" value="Genomic_DNA"/>
</dbReference>
<name>X1CB01_9ZZZZ</name>